<evidence type="ECO:0000256" key="1">
    <source>
        <dbReference type="ARBA" id="ARBA00022801"/>
    </source>
</evidence>
<dbReference type="InterPro" id="IPR000073">
    <property type="entry name" value="AB_hydrolase_1"/>
</dbReference>
<dbReference type="AlphaFoldDB" id="A0AAC8Q1Y4"/>
<dbReference type="PRINTS" id="PR00412">
    <property type="entry name" value="EPOXHYDRLASE"/>
</dbReference>
<reference evidence="3 5" key="1">
    <citation type="submission" date="2015-05" db="EMBL/GenBank/DDBJ databases">
        <title>Genome assembly of Archangium gephyra DSM 2261.</title>
        <authorList>
            <person name="Sharma G."/>
            <person name="Subramanian S."/>
        </authorList>
    </citation>
    <scope>NUCLEOTIDE SEQUENCE [LARGE SCALE GENOMIC DNA]</scope>
    <source>
        <strain evidence="3 5">DSM 2261</strain>
    </source>
</reference>
<dbReference type="InterPro" id="IPR000639">
    <property type="entry name" value="Epox_hydrolase-like"/>
</dbReference>
<dbReference type="Gene3D" id="3.40.50.1820">
    <property type="entry name" value="alpha/beta hydrolase"/>
    <property type="match status" value="1"/>
</dbReference>
<accession>A0AAC8Q1Y4</accession>
<dbReference type="EMBL" id="CP011509">
    <property type="protein sequence ID" value="AKI98808.1"/>
    <property type="molecule type" value="Genomic_DNA"/>
</dbReference>
<evidence type="ECO:0000259" key="2">
    <source>
        <dbReference type="Pfam" id="PF00561"/>
    </source>
</evidence>
<dbReference type="PANTHER" id="PTHR43798:SF31">
    <property type="entry name" value="AB HYDROLASE SUPERFAMILY PROTEIN YCLE"/>
    <property type="match status" value="1"/>
</dbReference>
<dbReference type="Pfam" id="PF00561">
    <property type="entry name" value="Abhydrolase_1"/>
    <property type="match status" value="1"/>
</dbReference>
<dbReference type="PRINTS" id="PR00111">
    <property type="entry name" value="ABHYDROLASE"/>
</dbReference>
<evidence type="ECO:0000313" key="6">
    <source>
        <dbReference type="Proteomes" id="UP000256345"/>
    </source>
</evidence>
<evidence type="ECO:0000313" key="4">
    <source>
        <dbReference type="EMBL" id="REG30728.1"/>
    </source>
</evidence>
<organism evidence="3 5">
    <name type="scientific">Archangium gephyra</name>
    <dbReference type="NCBI Taxonomy" id="48"/>
    <lineage>
        <taxon>Bacteria</taxon>
        <taxon>Pseudomonadati</taxon>
        <taxon>Myxococcota</taxon>
        <taxon>Myxococcia</taxon>
        <taxon>Myxococcales</taxon>
        <taxon>Cystobacterineae</taxon>
        <taxon>Archangiaceae</taxon>
        <taxon>Archangium</taxon>
    </lineage>
</organism>
<reference evidence="4 6" key="2">
    <citation type="submission" date="2018-08" db="EMBL/GenBank/DDBJ databases">
        <title>Genomic Encyclopedia of Archaeal and Bacterial Type Strains, Phase II (KMG-II): from individual species to whole genera.</title>
        <authorList>
            <person name="Goeker M."/>
        </authorList>
    </citation>
    <scope>NUCLEOTIDE SEQUENCE [LARGE SCALE GENOMIC DNA]</scope>
    <source>
        <strain evidence="4 6">DSM 2261</strain>
    </source>
</reference>
<dbReference type="GO" id="GO:0016020">
    <property type="term" value="C:membrane"/>
    <property type="evidence" value="ECO:0007669"/>
    <property type="project" value="TreeGrafter"/>
</dbReference>
<protein>
    <submittedName>
        <fullName evidence="3">Non-heme chloroperoxidase</fullName>
    </submittedName>
    <submittedName>
        <fullName evidence="4">Pimeloyl-ACP methyl ester carboxylesterase</fullName>
    </submittedName>
</protein>
<dbReference type="KEGG" id="age:AA314_00435"/>
<dbReference type="PANTHER" id="PTHR43798">
    <property type="entry name" value="MONOACYLGLYCEROL LIPASE"/>
    <property type="match status" value="1"/>
</dbReference>
<keyword evidence="1" id="KW-0378">Hydrolase</keyword>
<proteinExistence type="predicted"/>
<gene>
    <name evidence="3" type="ORF">AA314_00435</name>
    <name evidence="4" type="ORF">ATI61_106197</name>
</gene>
<dbReference type="RefSeq" id="WP_053066008.1">
    <property type="nucleotide sequence ID" value="NZ_CP011509.1"/>
</dbReference>
<dbReference type="GO" id="GO:0016787">
    <property type="term" value="F:hydrolase activity"/>
    <property type="evidence" value="ECO:0007669"/>
    <property type="project" value="UniProtKB-KW"/>
</dbReference>
<dbReference type="EMBL" id="QUMU01000006">
    <property type="protein sequence ID" value="REG30728.1"/>
    <property type="molecule type" value="Genomic_DNA"/>
</dbReference>
<dbReference type="SUPFAM" id="SSF53474">
    <property type="entry name" value="alpha/beta-Hydrolases"/>
    <property type="match status" value="1"/>
</dbReference>
<sequence>MMDELFSPSVQLPTPMARTRQGPAVTVMEPPTAWRDPENESPFFEPIPVRVHTIEGAGGVDLRVYDAGDVYGPPLFFVHGFSQCHLAWRRQFQSALGLGFRLVAMDLRGHGLSDKPRGAYGDGRVWARDLQAVISALELERPLMVGWSYGGMVVADYLRHFGQEHVAGVHFVSAMVKSGSEEAFGLLSPEVLALIPGLFTEESGQSRATLERFVSLLHHQPVSQETRKRVLAYTEMVPAYVREALGSRSEDYDDVLHRLTVPVLVSHGMEDRVVLPASSRHILSLVPGAQLSLYSGVGHSPFWEDARRFNRELAAFAARCW</sequence>
<evidence type="ECO:0000313" key="3">
    <source>
        <dbReference type="EMBL" id="AKI98808.1"/>
    </source>
</evidence>
<feature type="domain" description="AB hydrolase-1" evidence="2">
    <location>
        <begin position="73"/>
        <end position="305"/>
    </location>
</feature>
<dbReference type="InterPro" id="IPR050266">
    <property type="entry name" value="AB_hydrolase_sf"/>
</dbReference>
<dbReference type="Proteomes" id="UP000256345">
    <property type="component" value="Unassembled WGS sequence"/>
</dbReference>
<keyword evidence="6" id="KW-1185">Reference proteome</keyword>
<evidence type="ECO:0000313" key="5">
    <source>
        <dbReference type="Proteomes" id="UP000035579"/>
    </source>
</evidence>
<name>A0AAC8Q1Y4_9BACT</name>
<dbReference type="Proteomes" id="UP000035579">
    <property type="component" value="Chromosome"/>
</dbReference>
<dbReference type="InterPro" id="IPR029058">
    <property type="entry name" value="AB_hydrolase_fold"/>
</dbReference>